<evidence type="ECO:0000256" key="3">
    <source>
        <dbReference type="ARBA" id="ARBA00012756"/>
    </source>
</evidence>
<evidence type="ECO:0000313" key="12">
    <source>
        <dbReference type="Proteomes" id="UP000642748"/>
    </source>
</evidence>
<dbReference type="InterPro" id="IPR017853">
    <property type="entry name" value="GH"/>
</dbReference>
<comment type="catalytic activity">
    <reaction evidence="1">
        <text>Hydrolysis of terminal non-reducing beta-D-galactose residues in beta-D-galactosides.</text>
        <dbReference type="EC" id="3.2.1.23"/>
    </reaction>
</comment>
<dbReference type="InterPro" id="IPR013783">
    <property type="entry name" value="Ig-like_fold"/>
</dbReference>
<keyword evidence="6" id="KW-0325">Glycoprotein</keyword>
<dbReference type="EMBL" id="BONZ01000033">
    <property type="protein sequence ID" value="GIH15356.1"/>
    <property type="molecule type" value="Genomic_DNA"/>
</dbReference>
<dbReference type="GO" id="GO:0004565">
    <property type="term" value="F:beta-galactosidase activity"/>
    <property type="evidence" value="ECO:0007669"/>
    <property type="project" value="UniProtKB-EC"/>
</dbReference>
<evidence type="ECO:0000256" key="5">
    <source>
        <dbReference type="ARBA" id="ARBA00022801"/>
    </source>
</evidence>
<comment type="caution">
    <text evidence="11">The sequence shown here is derived from an EMBL/GenBank/DDBJ whole genome shotgun (WGS) entry which is preliminary data.</text>
</comment>
<evidence type="ECO:0000256" key="9">
    <source>
        <dbReference type="SAM" id="SignalP"/>
    </source>
</evidence>
<evidence type="ECO:0000256" key="8">
    <source>
        <dbReference type="RuleBase" id="RU003679"/>
    </source>
</evidence>
<evidence type="ECO:0000259" key="10">
    <source>
        <dbReference type="PROSITE" id="PS50093"/>
    </source>
</evidence>
<keyword evidence="5" id="KW-0378">Hydrolase</keyword>
<dbReference type="Pfam" id="PF10435">
    <property type="entry name" value="BetaGal_dom2"/>
    <property type="match status" value="1"/>
</dbReference>
<dbReference type="AlphaFoldDB" id="A0A8J3VRA8"/>
<reference evidence="11" key="1">
    <citation type="submission" date="2021-01" db="EMBL/GenBank/DDBJ databases">
        <title>Whole genome shotgun sequence of Rugosimonospora africana NBRC 104875.</title>
        <authorList>
            <person name="Komaki H."/>
            <person name="Tamura T."/>
        </authorList>
    </citation>
    <scope>NUCLEOTIDE SEQUENCE</scope>
    <source>
        <strain evidence="11">NBRC 104875</strain>
    </source>
</reference>
<dbReference type="SUPFAM" id="SSF51445">
    <property type="entry name" value="(Trans)glycosidases"/>
    <property type="match status" value="1"/>
</dbReference>
<comment type="similarity">
    <text evidence="2 8">Belongs to the glycosyl hydrolase 35 family.</text>
</comment>
<feature type="domain" description="PKD" evidence="10">
    <location>
        <begin position="1007"/>
        <end position="1093"/>
    </location>
</feature>
<dbReference type="Proteomes" id="UP000642748">
    <property type="component" value="Unassembled WGS sequence"/>
</dbReference>
<proteinExistence type="inferred from homology"/>
<evidence type="ECO:0000256" key="2">
    <source>
        <dbReference type="ARBA" id="ARBA00009809"/>
    </source>
</evidence>
<dbReference type="GO" id="GO:0005975">
    <property type="term" value="P:carbohydrate metabolic process"/>
    <property type="evidence" value="ECO:0007669"/>
    <property type="project" value="InterPro"/>
</dbReference>
<sequence length="1097" mass="114595">MGFVRKAGAAVSAAALVVVGLVAGPAPAHPPAGAHPHTVTWDQYSLMVDGRRTPVWSGEFHPFRLPSPSLWNDVLEKMKAEGYTAVSLYFDWGYHSPAPGAYDFTGVRDMDRVLDDAARIGLYVIARPGPYINGEVDAGGFPGWLTTQAGRARTNAPDYLAATDEWQSQIDAVVARHQLTNGTGTVLAYQIENELASTSSAERDYLDHLDAKAKADGITVPIFTNDKGRNGYWVPAGSTVPGTVPGPVDLYSFDGYPGGTCHTDGTVGGPSAAPDWGIWGPGGAKGGASASDTSPGFTAEFGGGWFDYWGSVGTYPCTAVRQGPGYERVFYETNIANRLTMQNFYMTFGGTSWGWLPAPVVYTSYDYGAAIDEARQLRPKATAMRPIGYFLQSVTPILRVDAGTPVTPSNPKIKVYHDVNAQTGTQFFIASHNPSSATTDDAFTFPISTPDGDYTLSSRLNGQDAKTLVADYDLGDAAHLVYSTSEIETLFPRDGGELALLYGRDGEPGQTVLRYRDAPTVRVLAGTVDSAYDAATGDLTLNYTHTGLAQVSVTGGGRPPLLLLLADQSTADTLWRQDTAAGTVLERGPELVRAAQAHGGTLALTGDTSTAQPLEIWAPAGVHAVTWNGARTPVRRSASGTLIARDDLPGPAPVKLPDLSKATWHYAAESPEAQPGFDDSAWAVADKTTTNSTTKPPAGAPVLTADDYGFHHGDVWYRGSYTVTGTGPATVSLRYGGGGAGLLQAWLDGTYLGQNELPNAVASPPTTGTATFDVPAGLATPGTHELSVMVRDDGHNEDGGVNDAQKEGRGLISAGFADPAGAPLALAPIWKVQGNQGGEQITDTVRGAVNNGGLYGERAGWYLPGYPDAGWSTRTVPDTASAAGTAWYRTAFSVNVPAADDASLGLTIGDPAVPQSPTAHYRALIFVNGWNLGQYVSDAGPQHTFVIPNGVLNPHGANTVALAVTADGAPASALESVALTNLGTVRGGVPVAMDFSPGYAPPSPRLPDRVRAVAGTPVTETATVTVPADARGAALTATLDWGDGSVSAGVPVTGGTVTATHTYARPGTHRVTVRLDDAYGSGRLASATGTVRVSPHR</sequence>
<name>A0A8J3VRA8_9ACTN</name>
<protein>
    <recommendedName>
        <fullName evidence="3">beta-galactosidase</fullName>
        <ecNumber evidence="3">3.2.1.23</ecNumber>
    </recommendedName>
</protein>
<dbReference type="InterPro" id="IPR025300">
    <property type="entry name" value="BetaGal_jelly_roll_dom"/>
</dbReference>
<dbReference type="InterPro" id="IPR037110">
    <property type="entry name" value="Betagal_dom2_sf"/>
</dbReference>
<dbReference type="Pfam" id="PF01301">
    <property type="entry name" value="Glyco_hydro_35"/>
    <property type="match status" value="1"/>
</dbReference>
<dbReference type="InterPro" id="IPR035986">
    <property type="entry name" value="PKD_dom_sf"/>
</dbReference>
<feature type="signal peptide" evidence="9">
    <location>
        <begin position="1"/>
        <end position="28"/>
    </location>
</feature>
<dbReference type="SUPFAM" id="SSF49785">
    <property type="entry name" value="Galactose-binding domain-like"/>
    <property type="match status" value="2"/>
</dbReference>
<dbReference type="InterPro" id="IPR025972">
    <property type="entry name" value="BetaGal_dom3"/>
</dbReference>
<evidence type="ECO:0000313" key="11">
    <source>
        <dbReference type="EMBL" id="GIH15356.1"/>
    </source>
</evidence>
<dbReference type="SMART" id="SM00089">
    <property type="entry name" value="PKD"/>
    <property type="match status" value="1"/>
</dbReference>
<dbReference type="Pfam" id="PF00801">
    <property type="entry name" value="PKD"/>
    <property type="match status" value="1"/>
</dbReference>
<dbReference type="Pfam" id="PF13363">
    <property type="entry name" value="BetaGal_dom3"/>
    <property type="match status" value="1"/>
</dbReference>
<gene>
    <name evidence="11" type="primary">lacZ_1</name>
    <name evidence="11" type="ORF">Raf01_35280</name>
</gene>
<keyword evidence="7" id="KW-0326">Glycosidase</keyword>
<keyword evidence="12" id="KW-1185">Reference proteome</keyword>
<dbReference type="InterPro" id="IPR036833">
    <property type="entry name" value="BetaGal_dom3_sf"/>
</dbReference>
<dbReference type="Gene3D" id="2.60.40.10">
    <property type="entry name" value="Immunoglobulins"/>
    <property type="match status" value="1"/>
</dbReference>
<evidence type="ECO:0000256" key="4">
    <source>
        <dbReference type="ARBA" id="ARBA00022729"/>
    </source>
</evidence>
<dbReference type="SMART" id="SM01029">
    <property type="entry name" value="BetaGal_dom2"/>
    <property type="match status" value="1"/>
</dbReference>
<dbReference type="CDD" id="cd00146">
    <property type="entry name" value="PKD"/>
    <property type="match status" value="1"/>
</dbReference>
<evidence type="ECO:0000256" key="1">
    <source>
        <dbReference type="ARBA" id="ARBA00001412"/>
    </source>
</evidence>
<dbReference type="PROSITE" id="PS50093">
    <property type="entry name" value="PKD"/>
    <property type="match status" value="1"/>
</dbReference>
<dbReference type="Gene3D" id="3.20.20.80">
    <property type="entry name" value="Glycosidases"/>
    <property type="match status" value="1"/>
</dbReference>
<dbReference type="InterPro" id="IPR022409">
    <property type="entry name" value="PKD/Chitinase_dom"/>
</dbReference>
<dbReference type="Gene3D" id="2.60.120.260">
    <property type="entry name" value="Galactose-binding domain-like"/>
    <property type="match status" value="2"/>
</dbReference>
<organism evidence="11 12">
    <name type="scientific">Rugosimonospora africana</name>
    <dbReference type="NCBI Taxonomy" id="556532"/>
    <lineage>
        <taxon>Bacteria</taxon>
        <taxon>Bacillati</taxon>
        <taxon>Actinomycetota</taxon>
        <taxon>Actinomycetes</taxon>
        <taxon>Micromonosporales</taxon>
        <taxon>Micromonosporaceae</taxon>
        <taxon>Rugosimonospora</taxon>
    </lineage>
</organism>
<dbReference type="PRINTS" id="PR00742">
    <property type="entry name" value="GLHYDRLASE35"/>
</dbReference>
<dbReference type="SUPFAM" id="SSF51011">
    <property type="entry name" value="Glycosyl hydrolase domain"/>
    <property type="match status" value="1"/>
</dbReference>
<dbReference type="InterPro" id="IPR000601">
    <property type="entry name" value="PKD_dom"/>
</dbReference>
<accession>A0A8J3VRA8</accession>
<dbReference type="InterPro" id="IPR001944">
    <property type="entry name" value="Glycoside_Hdrlase_35"/>
</dbReference>
<dbReference type="InterPro" id="IPR031330">
    <property type="entry name" value="Gly_Hdrlase_35_cat"/>
</dbReference>
<dbReference type="Pfam" id="PF13364">
    <property type="entry name" value="BetaGal_ABD2"/>
    <property type="match status" value="2"/>
</dbReference>
<keyword evidence="4 9" id="KW-0732">Signal</keyword>
<dbReference type="SUPFAM" id="SSF117100">
    <property type="entry name" value="Beta-galactosidase LacA, domain 3"/>
    <property type="match status" value="1"/>
</dbReference>
<dbReference type="RefSeq" id="WP_203918993.1">
    <property type="nucleotide sequence ID" value="NZ_BONZ01000033.1"/>
</dbReference>
<feature type="chain" id="PRO_5035162337" description="beta-galactosidase" evidence="9">
    <location>
        <begin position="29"/>
        <end position="1097"/>
    </location>
</feature>
<dbReference type="PANTHER" id="PTHR23421">
    <property type="entry name" value="BETA-GALACTOSIDASE RELATED"/>
    <property type="match status" value="1"/>
</dbReference>
<dbReference type="EC" id="3.2.1.23" evidence="3"/>
<evidence type="ECO:0000256" key="7">
    <source>
        <dbReference type="ARBA" id="ARBA00023295"/>
    </source>
</evidence>
<dbReference type="Gene3D" id="2.102.20.10">
    <property type="entry name" value="Beta-galactosidase, domain 2"/>
    <property type="match status" value="1"/>
</dbReference>
<dbReference type="SUPFAM" id="SSF49299">
    <property type="entry name" value="PKD domain"/>
    <property type="match status" value="1"/>
</dbReference>
<dbReference type="InterPro" id="IPR018954">
    <property type="entry name" value="Betagal_dom2"/>
</dbReference>
<evidence type="ECO:0000256" key="6">
    <source>
        <dbReference type="ARBA" id="ARBA00023180"/>
    </source>
</evidence>
<dbReference type="InterPro" id="IPR008979">
    <property type="entry name" value="Galactose-bd-like_sf"/>
</dbReference>